<evidence type="ECO:0000313" key="3">
    <source>
        <dbReference type="EMBL" id="SSX27714.1"/>
    </source>
</evidence>
<feature type="region of interest" description="Disordered" evidence="1">
    <location>
        <begin position="1448"/>
        <end position="1491"/>
    </location>
</feature>
<dbReference type="OMA" id="GSGWRQK"/>
<feature type="region of interest" description="Disordered" evidence="1">
    <location>
        <begin position="1198"/>
        <end position="1267"/>
    </location>
</feature>
<evidence type="ECO:0000256" key="1">
    <source>
        <dbReference type="SAM" id="MobiDB-lite"/>
    </source>
</evidence>
<feature type="region of interest" description="Disordered" evidence="1">
    <location>
        <begin position="817"/>
        <end position="844"/>
    </location>
</feature>
<dbReference type="EMBL" id="UFQT01000866">
    <property type="protein sequence ID" value="SSX27714.1"/>
    <property type="molecule type" value="Genomic_DNA"/>
</dbReference>
<reference evidence="2" key="1">
    <citation type="submission" date="2018-04" db="EMBL/GenBank/DDBJ databases">
        <authorList>
            <person name="Go L.Y."/>
            <person name="Mitchell J.A."/>
        </authorList>
    </citation>
    <scope>NUCLEOTIDE SEQUENCE</scope>
    <source>
        <tissue evidence="2">Whole organism</tissue>
    </source>
</reference>
<dbReference type="EMBL" id="UFQS01000866">
    <property type="protein sequence ID" value="SSX07372.1"/>
    <property type="molecule type" value="Genomic_DNA"/>
</dbReference>
<feature type="region of interest" description="Disordered" evidence="1">
    <location>
        <begin position="233"/>
        <end position="261"/>
    </location>
</feature>
<proteinExistence type="predicted"/>
<feature type="region of interest" description="Disordered" evidence="1">
    <location>
        <begin position="1617"/>
        <end position="1636"/>
    </location>
</feature>
<name>A0A336MBL4_CULSO</name>
<protein>
    <submittedName>
        <fullName evidence="3">CSON014757 protein</fullName>
    </submittedName>
</protein>
<evidence type="ECO:0000313" key="2">
    <source>
        <dbReference type="EMBL" id="SSX07372.1"/>
    </source>
</evidence>
<feature type="compositionally biased region" description="Basic and acidic residues" evidence="1">
    <location>
        <begin position="1237"/>
        <end position="1260"/>
    </location>
</feature>
<organism evidence="3">
    <name type="scientific">Culicoides sonorensis</name>
    <name type="common">Biting midge</name>
    <dbReference type="NCBI Taxonomy" id="179676"/>
    <lineage>
        <taxon>Eukaryota</taxon>
        <taxon>Metazoa</taxon>
        <taxon>Ecdysozoa</taxon>
        <taxon>Arthropoda</taxon>
        <taxon>Hexapoda</taxon>
        <taxon>Insecta</taxon>
        <taxon>Pterygota</taxon>
        <taxon>Neoptera</taxon>
        <taxon>Endopterygota</taxon>
        <taxon>Diptera</taxon>
        <taxon>Nematocera</taxon>
        <taxon>Chironomoidea</taxon>
        <taxon>Ceratopogonidae</taxon>
        <taxon>Ceratopogoninae</taxon>
        <taxon>Culicoides</taxon>
        <taxon>Monoculicoides</taxon>
    </lineage>
</organism>
<sequence length="1636" mass="184794">MSLSKVFDILEELKGRVENIAHDISITQAMVGDLIRQEQSCPSKVDMIDQGNSDSASNYVDRVRLRDPSKLGICATPGRGSGWRQKSLSNIDLTTNHKTNGVFRYRDFDSIGVCDLYSKNSDCAEYDDLYGVNPKAGSCHNNNNNNNHSNGNIIYDHTDEPELFSHETEACSLRRTRSLAIIREETFNDLRVQGARNRRSQLIPRARLVDRSFFKDRYNFIYDGSISGLDTLTSETQDTESQYSTAKRNQNRIQPQYPWQQDKSDLESIDSSIFKNSQHQNGIERPSSIQSSIRTEHKKHLVSRVDVHSDNLGVSKDLSKSRTNLDAHIKLLEQISLTDDPKSIKHDTSEYSIKEEDGSGITVIEIKNSGTIVHQKEPSVISYDSIYLSSESSEGKQTVFEDPNCTAHRATESDLIAISIEVYDDLGHAPSQFEQADEKTIDTLYSQVTKPKIIEAIPKKNSEKSIKENFKSINLIQPFNRAKSEIQYSSLPNAEIDNILRKSERIDAKLRFSYHCNQEEAPLEEEPAPDYDTVQRPKQALPTIPASGPSSIEESDKGAPSIEVIKAPTKDISEENKSKIYIQALGLEIDYANSVVTTISDPESDIDPPPSVTLGGKKVIVDEVAAKAIKRSESNKVKQVESSAENIYDEVVNLENSRVFRPIEVFKSTYEDLSSIKKPIQVNQNKELKKPEIKSKSDEQTSIVEEIDDKPITVIKVTSFDRRGPETRQQVPLHSKANAIKLATFSSLIKDAAEKMPRPQLLQIVDKTKGKQQQHSKDLTENYQASSSKAEFLTRVNSVHNYWSKILEEVQHTDDIKSVSEEAETSSRDDLSSRRTSIESSQNSSSYFTAKTHLSHTEPGNDFQSFCPSVEIVELDGQKKAAIVKAKNFDEVDFDHVRYRVIKSDVFQKRMIINNRKEAQFDGLLQYLQDYSFQELLANNNVVIIEPVRTKIEKPSEKKPIEHSIHCKITGGAGGHKKNALKQNFFYHPIRVNKELLDEELPSPDTVRNVRSMFEHRFGLGTANTASKETSDDSKINTRNTDTLRKKALRYLSIDASNFTTNNARKWDSASLSSGVSSGDLSSPCECNEDNGQRTDGQQMYASEDNLCRANEEGDDEFESHYVSQDILEKIRERGETVTYYGGRVLNQKDGKVSAMTKALMNEINNHQNSVFKRHPKDQEYLGMKFKLIKSNSCSSRLELAGTGKTPPDLELHHNRHLLSPSPETVTEENEEELQEEENKSNEIEQKSSNNVEKDEREREQEEEVEETVRDIVSKLEHKSSVNKFNNRPRIVEFHPKVKIINSNDSFVTINSQPIENHPVQAINNQEQSIIMSPDDQHNSNKKPVELKSDGITVNNHITYSSLEPSQRLQQRLDEASARASKICRNKDVDLAFSAINPSTHKFQIPINNDGMKKMLEKSFSVDTVKHQQAKSKSPMMLERDELDITPTHLKRTDHNSNNNEKQYDSLDDDTEISERSSEMDDDDDDEEDDDENTLVYKISNSSTSILSDSNNTTFNSSNKLNMTSMSSVKNTTATIAPVKANKETTPSSSMATSTSSSSSIISNNSKSNNPVKPAKTVSWTTLSKFDEKLYCVNDKKLIEKKTYDEMDFEEFEVFDPAVHGTDKIDENDSNEQITP</sequence>
<feature type="compositionally biased region" description="Low complexity" evidence="1">
    <location>
        <begin position="1545"/>
        <end position="1570"/>
    </location>
</feature>
<feature type="region of interest" description="Disordered" evidence="1">
    <location>
        <begin position="1543"/>
        <end position="1575"/>
    </location>
</feature>
<dbReference type="VEuPathDB" id="VectorBase:CSON014757"/>
<accession>A0A336MBL4</accession>
<gene>
    <name evidence="3" type="primary">CSON014757</name>
</gene>
<feature type="compositionally biased region" description="Basic and acidic residues" evidence="1">
    <location>
        <begin position="817"/>
        <end position="837"/>
    </location>
</feature>
<reference evidence="3" key="2">
    <citation type="submission" date="2018-07" db="EMBL/GenBank/DDBJ databases">
        <authorList>
            <person name="Quirk P.G."/>
            <person name="Krulwich T.A."/>
        </authorList>
    </citation>
    <scope>NUCLEOTIDE SEQUENCE</scope>
</reference>
<feature type="compositionally biased region" description="Acidic residues" evidence="1">
    <location>
        <begin position="1226"/>
        <end position="1236"/>
    </location>
</feature>
<feature type="compositionally biased region" description="Acidic residues" evidence="1">
    <location>
        <begin position="1480"/>
        <end position="1491"/>
    </location>
</feature>